<evidence type="ECO:0000256" key="1">
    <source>
        <dbReference type="ARBA" id="ARBA00001961"/>
    </source>
</evidence>
<name>A0A6J5NZH4_9CAUD</name>
<evidence type="ECO:0000256" key="2">
    <source>
        <dbReference type="ARBA" id="ARBA00001962"/>
    </source>
</evidence>
<gene>
    <name evidence="10" type="ORF">UFOVP828_35</name>
</gene>
<dbReference type="EMBL" id="LR796766">
    <property type="protein sequence ID" value="CAB4164473.1"/>
    <property type="molecule type" value="Genomic_DNA"/>
</dbReference>
<protein>
    <recommendedName>
        <fullName evidence="3">procollagen-proline 3-dioxygenase</fullName>
        <ecNumber evidence="3">1.14.11.7</ecNumber>
    </recommendedName>
</protein>
<feature type="domain" description="Fe2OG dioxygenase" evidence="9">
    <location>
        <begin position="69"/>
        <end position="174"/>
    </location>
</feature>
<evidence type="ECO:0000313" key="10">
    <source>
        <dbReference type="EMBL" id="CAB4164473.1"/>
    </source>
</evidence>
<comment type="cofactor">
    <cofactor evidence="1">
        <name>L-ascorbate</name>
        <dbReference type="ChEBI" id="CHEBI:38290"/>
    </cofactor>
</comment>
<dbReference type="PANTHER" id="PTHR14049">
    <property type="entry name" value="LEPRECAN 1"/>
    <property type="match status" value="1"/>
</dbReference>
<keyword evidence="7" id="KW-0560">Oxidoreductase</keyword>
<keyword evidence="4" id="KW-0479">Metal-binding</keyword>
<dbReference type="InterPro" id="IPR006620">
    <property type="entry name" value="Pro_4_hyd_alph"/>
</dbReference>
<proteinExistence type="predicted"/>
<evidence type="ECO:0000256" key="8">
    <source>
        <dbReference type="ARBA" id="ARBA00023004"/>
    </source>
</evidence>
<evidence type="ECO:0000259" key="9">
    <source>
        <dbReference type="PROSITE" id="PS51471"/>
    </source>
</evidence>
<dbReference type="GO" id="GO:0031418">
    <property type="term" value="F:L-ascorbic acid binding"/>
    <property type="evidence" value="ECO:0007669"/>
    <property type="project" value="InterPro"/>
</dbReference>
<keyword evidence="8" id="KW-0408">Iron</keyword>
<keyword evidence="5" id="KW-0677">Repeat</keyword>
<evidence type="ECO:0000256" key="6">
    <source>
        <dbReference type="ARBA" id="ARBA00022964"/>
    </source>
</evidence>
<dbReference type="SMART" id="SM00702">
    <property type="entry name" value="P4Hc"/>
    <property type="match status" value="1"/>
</dbReference>
<dbReference type="InterPro" id="IPR044862">
    <property type="entry name" value="Pro_4_hyd_alph_FE2OG_OXY"/>
</dbReference>
<dbReference type="Pfam" id="PF13640">
    <property type="entry name" value="2OG-FeII_Oxy_3"/>
    <property type="match status" value="1"/>
</dbReference>
<evidence type="ECO:0000256" key="3">
    <source>
        <dbReference type="ARBA" id="ARBA00012262"/>
    </source>
</evidence>
<sequence>MEDFKSQIKYVKGFMDPQEAGLVSEYAKKHIELFSNYGNEEQEFTVHTYHEIQGLDPSLLNTIQNVALRVYDFVVNNYDSEFENFINEKTHIAKFVEGRGMHEHFDASRPRDIATLVYLNDDYQGGDIYFPKYELSFKPEPGDLLCFPDNTNFVHGVKPIIKGTRFTLPRWFTRIV</sequence>
<dbReference type="InterPro" id="IPR005123">
    <property type="entry name" value="Oxoglu/Fe-dep_dioxygenase_dom"/>
</dbReference>
<dbReference type="Gene3D" id="2.60.120.620">
    <property type="entry name" value="q2cbj1_9rhob like domain"/>
    <property type="match status" value="1"/>
</dbReference>
<dbReference type="GO" id="GO:0019797">
    <property type="term" value="F:procollagen-proline 3-dioxygenase activity"/>
    <property type="evidence" value="ECO:0007669"/>
    <property type="project" value="UniProtKB-EC"/>
</dbReference>
<evidence type="ECO:0000256" key="4">
    <source>
        <dbReference type="ARBA" id="ARBA00022723"/>
    </source>
</evidence>
<dbReference type="PANTHER" id="PTHR14049:SF9">
    <property type="entry name" value="PROCOLLAGEN-PROLINE 3-DIOXYGENASE"/>
    <property type="match status" value="1"/>
</dbReference>
<dbReference type="InterPro" id="IPR039575">
    <property type="entry name" value="P3H"/>
</dbReference>
<organism evidence="10">
    <name type="scientific">uncultured Caudovirales phage</name>
    <dbReference type="NCBI Taxonomy" id="2100421"/>
    <lineage>
        <taxon>Viruses</taxon>
        <taxon>Duplodnaviria</taxon>
        <taxon>Heunggongvirae</taxon>
        <taxon>Uroviricota</taxon>
        <taxon>Caudoviricetes</taxon>
        <taxon>Peduoviridae</taxon>
        <taxon>Maltschvirus</taxon>
        <taxon>Maltschvirus maltsch</taxon>
    </lineage>
</organism>
<evidence type="ECO:0000256" key="5">
    <source>
        <dbReference type="ARBA" id="ARBA00022737"/>
    </source>
</evidence>
<dbReference type="GO" id="GO:0005506">
    <property type="term" value="F:iron ion binding"/>
    <property type="evidence" value="ECO:0007669"/>
    <property type="project" value="InterPro"/>
</dbReference>
<accession>A0A6J5NZH4</accession>
<dbReference type="PROSITE" id="PS51471">
    <property type="entry name" value="FE2OG_OXY"/>
    <property type="match status" value="1"/>
</dbReference>
<dbReference type="EC" id="1.14.11.7" evidence="3"/>
<keyword evidence="6 10" id="KW-0223">Dioxygenase</keyword>
<dbReference type="GO" id="GO:0032963">
    <property type="term" value="P:collagen metabolic process"/>
    <property type="evidence" value="ECO:0007669"/>
    <property type="project" value="InterPro"/>
</dbReference>
<evidence type="ECO:0000256" key="7">
    <source>
        <dbReference type="ARBA" id="ARBA00023002"/>
    </source>
</evidence>
<reference evidence="10" key="1">
    <citation type="submission" date="2020-04" db="EMBL/GenBank/DDBJ databases">
        <authorList>
            <person name="Chiriac C."/>
            <person name="Salcher M."/>
            <person name="Ghai R."/>
            <person name="Kavagutti S V."/>
        </authorList>
    </citation>
    <scope>NUCLEOTIDE SEQUENCE</scope>
</reference>
<comment type="cofactor">
    <cofactor evidence="2">
        <name>Fe cation</name>
        <dbReference type="ChEBI" id="CHEBI:24875"/>
    </cofactor>
</comment>